<keyword evidence="1" id="KW-0479">Metal-binding</keyword>
<name>A0A8J6XXY3_9BACT</name>
<dbReference type="SUPFAM" id="SSF144052">
    <property type="entry name" value="Thermophilic metalloprotease-like"/>
    <property type="match status" value="1"/>
</dbReference>
<evidence type="ECO:0000256" key="1">
    <source>
        <dbReference type="ARBA" id="ARBA00022723"/>
    </source>
</evidence>
<dbReference type="InterPro" id="IPR052170">
    <property type="entry name" value="M29_Exopeptidase"/>
</dbReference>
<dbReference type="GO" id="GO:0006508">
    <property type="term" value="P:proteolysis"/>
    <property type="evidence" value="ECO:0007669"/>
    <property type="project" value="InterPro"/>
</dbReference>
<dbReference type="PANTHER" id="PTHR34448:SF1">
    <property type="entry name" value="BLL6088 PROTEIN"/>
    <property type="match status" value="1"/>
</dbReference>
<accession>A0A8J6XXY3</accession>
<reference evidence="2 3" key="1">
    <citation type="submission" date="2020-08" db="EMBL/GenBank/DDBJ databases">
        <title>Acidobacteriota in marine sediments use diverse sulfur dissimilation pathways.</title>
        <authorList>
            <person name="Wasmund K."/>
        </authorList>
    </citation>
    <scope>NUCLEOTIDE SEQUENCE [LARGE SCALE GENOMIC DNA]</scope>
    <source>
        <strain evidence="2">MAG AM4</strain>
    </source>
</reference>
<gene>
    <name evidence="2" type="ORF">IFK94_11705</name>
</gene>
<dbReference type="GO" id="GO:0046872">
    <property type="term" value="F:metal ion binding"/>
    <property type="evidence" value="ECO:0007669"/>
    <property type="project" value="UniProtKB-KW"/>
</dbReference>
<dbReference type="Proteomes" id="UP000648239">
    <property type="component" value="Unassembled WGS sequence"/>
</dbReference>
<dbReference type="Pfam" id="PF26233">
    <property type="entry name" value="NicX"/>
    <property type="match status" value="1"/>
</dbReference>
<comment type="caution">
    <text evidence="2">The sequence shown here is derived from an EMBL/GenBank/DDBJ whole genome shotgun (WGS) entry which is preliminary data.</text>
</comment>
<keyword evidence="2" id="KW-0378">Hydrolase</keyword>
<keyword evidence="2" id="KW-0645">Protease</keyword>
<sequence>MSDPLIAACRHALEHNLGLGREERVVVVDDRTRPVIATAFTKAAVGLGAEVTTVVIPVAAANGQEPPGAAALAMRDHDVALLITEKSLSWTRARVAATTAGARVASMTSITTGILLRTLTVDYRPVRDRVNRLCDQLDAGDSVHILSAAGTDLRISIAGRTAHGRKGGIFREPGQWGNLPCGEAFIAPVEGTACGVYVVDGSHAGLGRMETPLRITVENGLAARIEGGEPAARLQSLLESIGSPAAFNIAEFGIGCNHAARVTGTILEDEKAMHTCHIALGNNVHFGGTVDVPIHLDGVILQPDISIR</sequence>
<organism evidence="2 3">
    <name type="scientific">Candidatus Polarisedimenticola svalbardensis</name>
    <dbReference type="NCBI Taxonomy" id="2886004"/>
    <lineage>
        <taxon>Bacteria</taxon>
        <taxon>Pseudomonadati</taxon>
        <taxon>Acidobacteriota</taxon>
        <taxon>Candidatus Polarisedimenticolia</taxon>
        <taxon>Candidatus Polarisedimenticolales</taxon>
        <taxon>Candidatus Polarisedimenticolaceae</taxon>
        <taxon>Candidatus Polarisedimenticola</taxon>
    </lineage>
</organism>
<dbReference type="AlphaFoldDB" id="A0A8J6XXY3"/>
<dbReference type="PANTHER" id="PTHR34448">
    <property type="entry name" value="AMINOPEPTIDASE"/>
    <property type="match status" value="1"/>
</dbReference>
<dbReference type="GO" id="GO:0004177">
    <property type="term" value="F:aminopeptidase activity"/>
    <property type="evidence" value="ECO:0007669"/>
    <property type="project" value="UniProtKB-KW"/>
</dbReference>
<proteinExistence type="predicted"/>
<protein>
    <submittedName>
        <fullName evidence="2">Aminopeptidase</fullName>
    </submittedName>
</protein>
<dbReference type="EMBL" id="JACXWD010000043">
    <property type="protein sequence ID" value="MBD3868781.1"/>
    <property type="molecule type" value="Genomic_DNA"/>
</dbReference>
<evidence type="ECO:0000313" key="2">
    <source>
        <dbReference type="EMBL" id="MBD3868781.1"/>
    </source>
</evidence>
<keyword evidence="2" id="KW-0031">Aminopeptidase</keyword>
<evidence type="ECO:0000313" key="3">
    <source>
        <dbReference type="Proteomes" id="UP000648239"/>
    </source>
</evidence>
<dbReference type="InterPro" id="IPR058739">
    <property type="entry name" value="NicX"/>
</dbReference>